<gene>
    <name evidence="1" type="ORF">PLOB_00049576</name>
</gene>
<evidence type="ECO:0000313" key="2">
    <source>
        <dbReference type="Proteomes" id="UP001159405"/>
    </source>
</evidence>
<comment type="caution">
    <text evidence="1">The sequence shown here is derived from an EMBL/GenBank/DDBJ whole genome shotgun (WGS) entry which is preliminary data.</text>
</comment>
<dbReference type="EMBL" id="CALNXK010000096">
    <property type="protein sequence ID" value="CAH3153416.1"/>
    <property type="molecule type" value="Genomic_DNA"/>
</dbReference>
<protein>
    <submittedName>
        <fullName evidence="1">Uncharacterized protein</fullName>
    </submittedName>
</protein>
<proteinExistence type="predicted"/>
<sequence length="307" mass="33635">MGIDKRGVPRGKCSECECEEFESVNSIVCEYCGHPPVKHEKHSDILSPPAKKRVVSVSSDITQPQPLCNSTQVTFDPAIPDPDVSPAVIPGSAGLSEEVLDSSHSPSKPAVPTADFSAAVSNPLTIVSINPQTSSEYPLAAKNVISFLKNVAKEEGNLSTPVSRYQLSITEEGKLKVSCKVCKKDVLVGDTKHSRVQNLKAHLDSREHQLQLAILENEEDYPTYITASFREIDQAFPRMFLLTHKGAFCRVCSNINISLSGQRNPFGNAKQHVESKVHKTKMHGSSIVSSRDISSYFQAPPRKEPKK</sequence>
<keyword evidence="2" id="KW-1185">Reference proteome</keyword>
<accession>A0ABN8PYC4</accession>
<name>A0ABN8PYC4_9CNID</name>
<evidence type="ECO:0000313" key="1">
    <source>
        <dbReference type="EMBL" id="CAH3153416.1"/>
    </source>
</evidence>
<dbReference type="Proteomes" id="UP001159405">
    <property type="component" value="Unassembled WGS sequence"/>
</dbReference>
<organism evidence="1 2">
    <name type="scientific">Porites lobata</name>
    <dbReference type="NCBI Taxonomy" id="104759"/>
    <lineage>
        <taxon>Eukaryota</taxon>
        <taxon>Metazoa</taxon>
        <taxon>Cnidaria</taxon>
        <taxon>Anthozoa</taxon>
        <taxon>Hexacorallia</taxon>
        <taxon>Scleractinia</taxon>
        <taxon>Fungiina</taxon>
        <taxon>Poritidae</taxon>
        <taxon>Porites</taxon>
    </lineage>
</organism>
<reference evidence="1 2" key="1">
    <citation type="submission" date="2022-05" db="EMBL/GenBank/DDBJ databases">
        <authorList>
            <consortium name="Genoscope - CEA"/>
            <person name="William W."/>
        </authorList>
    </citation>
    <scope>NUCLEOTIDE SEQUENCE [LARGE SCALE GENOMIC DNA]</scope>
</reference>